<evidence type="ECO:0000256" key="2">
    <source>
        <dbReference type="ARBA" id="ARBA00022527"/>
    </source>
</evidence>
<dbReference type="Proteomes" id="UP000242457">
    <property type="component" value="Unassembled WGS sequence"/>
</dbReference>
<dbReference type="GO" id="GO:0030261">
    <property type="term" value="P:chromosome condensation"/>
    <property type="evidence" value="ECO:0007669"/>
    <property type="project" value="UniProtKB-ARBA"/>
</dbReference>
<keyword evidence="18" id="KW-1185">Reference proteome</keyword>
<dbReference type="GO" id="GO:0004674">
    <property type="term" value="F:protein serine/threonine kinase activity"/>
    <property type="evidence" value="ECO:0007669"/>
    <property type="project" value="UniProtKB-KW"/>
</dbReference>
<feature type="active site" description="Proton acceptor" evidence="9">
    <location>
        <position position="251"/>
    </location>
</feature>
<evidence type="ECO:0000256" key="4">
    <source>
        <dbReference type="ARBA" id="ARBA00022741"/>
    </source>
</evidence>
<dbReference type="OrthoDB" id="377346at2759"/>
<comment type="catalytic activity">
    <reaction evidence="8 14">
        <text>L-seryl-[protein] + ATP = O-phospho-L-seryl-[protein] + ADP + H(+)</text>
        <dbReference type="Rhea" id="RHEA:17989"/>
        <dbReference type="Rhea" id="RHEA-COMP:9863"/>
        <dbReference type="Rhea" id="RHEA-COMP:11604"/>
        <dbReference type="ChEBI" id="CHEBI:15378"/>
        <dbReference type="ChEBI" id="CHEBI:29999"/>
        <dbReference type="ChEBI" id="CHEBI:30616"/>
        <dbReference type="ChEBI" id="CHEBI:83421"/>
        <dbReference type="ChEBI" id="CHEBI:456216"/>
        <dbReference type="EC" id="2.7.11.1"/>
    </reaction>
</comment>
<dbReference type="InterPro" id="IPR011009">
    <property type="entry name" value="Kinase-like_dom_sf"/>
</dbReference>
<comment type="similarity">
    <text evidence="14">Belongs to the protein kinase superfamily. Ser/Thr protein kinase family. Aurora subfamily.</text>
</comment>
<evidence type="ECO:0000256" key="5">
    <source>
        <dbReference type="ARBA" id="ARBA00022777"/>
    </source>
</evidence>
<dbReference type="FunFam" id="3.30.200.20:FF:000042">
    <property type="entry name" value="Aurora kinase A"/>
    <property type="match status" value="1"/>
</dbReference>
<sequence length="389" mass="44908">MLKDQRRTISQVENNFKQLKISKVAPVLTENTLKNTENLDTIKNQCSTYVTNIKQNKENNSKMSTELMPPPKLPPVSSKTTERIPNATDDEKENKIVNNLDIEKNLEQNITNNKKQTDKKWVLTDFDIGRPLGKGKFGNVYLAREKKSKFIIAMKVLFKAQIQKADVEHQVRREIEIQTHLRHPNILKMYGYFHDDKRIYLILEYAPNGELFKELNAQPEKRFDEIRTATYISQLADALKYCHSKKVIHRDIKPENLLLGIKGELKVADFGWSVHAPSSRRNTLCGTLDYLPPEMINGNTHDHTVDLWGLGVLCYECLVGIPPFLAKSYNETYMKIRKAQYTFPEFLSEGAKDLISKLLIVDPGQRLPLEDVLRHPWIVQNRTTEPHVS</sequence>
<dbReference type="PROSITE" id="PS00107">
    <property type="entry name" value="PROTEIN_KINASE_ATP"/>
    <property type="match status" value="1"/>
</dbReference>
<evidence type="ECO:0000259" key="16">
    <source>
        <dbReference type="PROSITE" id="PS50011"/>
    </source>
</evidence>
<feature type="binding site" evidence="10">
    <location>
        <position position="269"/>
    </location>
    <ligand>
        <name>ATP</name>
        <dbReference type="ChEBI" id="CHEBI:30616"/>
    </ligand>
</feature>
<keyword evidence="3 14" id="KW-0808">Transferase</keyword>
<feature type="binding site" evidence="10">
    <location>
        <position position="136"/>
    </location>
    <ligand>
        <name>ATP</name>
        <dbReference type="ChEBI" id="CHEBI:30616"/>
    </ligand>
</feature>
<dbReference type="PROSITE" id="PS00108">
    <property type="entry name" value="PROTEIN_KINASE_ST"/>
    <property type="match status" value="1"/>
</dbReference>
<evidence type="ECO:0000256" key="12">
    <source>
        <dbReference type="PROSITE-ProRule" id="PRU10141"/>
    </source>
</evidence>
<comment type="subcellular location">
    <subcellularLocation>
        <location evidence="1">Midbody</location>
    </subcellularLocation>
</comment>
<dbReference type="GO" id="GO:0030496">
    <property type="term" value="C:midbody"/>
    <property type="evidence" value="ECO:0007669"/>
    <property type="project" value="UniProtKB-SubCell"/>
</dbReference>
<evidence type="ECO:0000256" key="1">
    <source>
        <dbReference type="ARBA" id="ARBA00004214"/>
    </source>
</evidence>
<gene>
    <name evidence="17" type="ORF">APICC_03622</name>
</gene>
<feature type="binding site" evidence="10">
    <location>
        <begin position="204"/>
        <end position="206"/>
    </location>
    <ligand>
        <name>ATP</name>
        <dbReference type="ChEBI" id="CHEBI:30616"/>
    </ligand>
</feature>
<dbReference type="Pfam" id="PF00069">
    <property type="entry name" value="Pkinase"/>
    <property type="match status" value="1"/>
</dbReference>
<dbReference type="Gene3D" id="1.10.510.10">
    <property type="entry name" value="Transferase(Phosphotransferase) domain 1"/>
    <property type="match status" value="1"/>
</dbReference>
<name>A0A2A3EAH8_APICC</name>
<keyword evidence="5 14" id="KW-0418">Kinase</keyword>
<dbReference type="PANTHER" id="PTHR24350">
    <property type="entry name" value="SERINE/THREONINE-PROTEIN KINASE IAL-RELATED"/>
    <property type="match status" value="1"/>
</dbReference>
<reference evidence="17 18" key="1">
    <citation type="submission" date="2014-07" db="EMBL/GenBank/DDBJ databases">
        <title>Genomic and transcriptomic analysis on Apis cerana provide comprehensive insights into honey bee biology.</title>
        <authorList>
            <person name="Diao Q."/>
            <person name="Sun L."/>
            <person name="Zheng H."/>
            <person name="Zheng H."/>
            <person name="Xu S."/>
            <person name="Wang S."/>
            <person name="Zeng Z."/>
            <person name="Hu F."/>
            <person name="Su S."/>
            <person name="Wu J."/>
        </authorList>
    </citation>
    <scope>NUCLEOTIDE SEQUENCE [LARGE SCALE GENOMIC DNA]</scope>
    <source>
        <tissue evidence="17">Pupae without intestine</tissue>
    </source>
</reference>
<keyword evidence="6 10" id="KW-0067">ATP-binding</keyword>
<dbReference type="Gene3D" id="3.30.200.20">
    <property type="entry name" value="Phosphorylase Kinase, domain 1"/>
    <property type="match status" value="1"/>
</dbReference>
<dbReference type="SMART" id="SM00220">
    <property type="entry name" value="S_TKc"/>
    <property type="match status" value="1"/>
</dbReference>
<evidence type="ECO:0000313" key="17">
    <source>
        <dbReference type="EMBL" id="PBC28700.1"/>
    </source>
</evidence>
<dbReference type="SUPFAM" id="SSF56112">
    <property type="entry name" value="Protein kinase-like (PK-like)"/>
    <property type="match status" value="1"/>
</dbReference>
<dbReference type="PROSITE" id="PS50011">
    <property type="entry name" value="PROTEIN_KINASE_DOM"/>
    <property type="match status" value="1"/>
</dbReference>
<evidence type="ECO:0000256" key="3">
    <source>
        <dbReference type="ARBA" id="ARBA00022679"/>
    </source>
</evidence>
<keyword evidence="2 13" id="KW-0723">Serine/threonine-protein kinase</keyword>
<dbReference type="GO" id="GO:0000070">
    <property type="term" value="P:mitotic sister chromatid segregation"/>
    <property type="evidence" value="ECO:0007669"/>
    <property type="project" value="UniProtKB-ARBA"/>
</dbReference>
<accession>A0A2A3EAH8</accession>
<feature type="binding site" evidence="10 12">
    <location>
        <position position="155"/>
    </location>
    <ligand>
        <name>ATP</name>
        <dbReference type="ChEBI" id="CHEBI:30616"/>
    </ligand>
</feature>
<evidence type="ECO:0000256" key="14">
    <source>
        <dbReference type="RuleBase" id="RU367134"/>
    </source>
</evidence>
<dbReference type="InterPro" id="IPR008271">
    <property type="entry name" value="Ser/Thr_kinase_AS"/>
</dbReference>
<proteinExistence type="inferred from homology"/>
<dbReference type="FunFam" id="1.10.510.10:FF:000235">
    <property type="entry name" value="Serine/threonine-protein kinase ark1"/>
    <property type="match status" value="1"/>
</dbReference>
<feature type="domain" description="Protein kinase" evidence="16">
    <location>
        <begin position="126"/>
        <end position="378"/>
    </location>
</feature>
<evidence type="ECO:0000256" key="10">
    <source>
        <dbReference type="PIRSR" id="PIRSR630616-2"/>
    </source>
</evidence>
<dbReference type="GO" id="GO:0032506">
    <property type="term" value="P:cytokinetic process"/>
    <property type="evidence" value="ECO:0007669"/>
    <property type="project" value="UniProtKB-ARBA"/>
</dbReference>
<dbReference type="EC" id="2.7.11.1" evidence="14"/>
<evidence type="ECO:0000256" key="15">
    <source>
        <dbReference type="SAM" id="MobiDB-lite"/>
    </source>
</evidence>
<comment type="catalytic activity">
    <reaction evidence="7 14">
        <text>L-threonyl-[protein] + ATP = O-phospho-L-threonyl-[protein] + ADP + H(+)</text>
        <dbReference type="Rhea" id="RHEA:46608"/>
        <dbReference type="Rhea" id="RHEA-COMP:11060"/>
        <dbReference type="Rhea" id="RHEA-COMP:11605"/>
        <dbReference type="ChEBI" id="CHEBI:15378"/>
        <dbReference type="ChEBI" id="CHEBI:30013"/>
        <dbReference type="ChEBI" id="CHEBI:30616"/>
        <dbReference type="ChEBI" id="CHEBI:61977"/>
        <dbReference type="ChEBI" id="CHEBI:456216"/>
        <dbReference type="EC" id="2.7.11.1"/>
    </reaction>
</comment>
<dbReference type="InterPro" id="IPR030616">
    <property type="entry name" value="Aur-like"/>
</dbReference>
<feature type="binding site" evidence="10">
    <location>
        <begin position="255"/>
        <end position="256"/>
    </location>
    <ligand>
        <name>ATP</name>
        <dbReference type="ChEBI" id="CHEBI:30616"/>
    </ligand>
</feature>
<evidence type="ECO:0000313" key="18">
    <source>
        <dbReference type="Proteomes" id="UP000242457"/>
    </source>
</evidence>
<feature type="cross-link" description="Glycyl lysine isopeptide (Lys-Gly) (interchain with G-Cter in SUMO2)" evidence="11">
    <location>
        <position position="253"/>
    </location>
</feature>
<dbReference type="AlphaFoldDB" id="A0A2A3EAH8"/>
<dbReference type="STRING" id="94128.A0A2A3EAH8"/>
<evidence type="ECO:0000256" key="7">
    <source>
        <dbReference type="ARBA" id="ARBA00047899"/>
    </source>
</evidence>
<dbReference type="InterPro" id="IPR000719">
    <property type="entry name" value="Prot_kinase_dom"/>
</dbReference>
<evidence type="ECO:0000256" key="8">
    <source>
        <dbReference type="ARBA" id="ARBA00048679"/>
    </source>
</evidence>
<evidence type="ECO:0000256" key="6">
    <source>
        <dbReference type="ARBA" id="ARBA00022840"/>
    </source>
</evidence>
<feature type="region of interest" description="Disordered" evidence="15">
    <location>
        <begin position="57"/>
        <end position="83"/>
    </location>
</feature>
<dbReference type="CDD" id="cd14007">
    <property type="entry name" value="STKc_Aurora"/>
    <property type="match status" value="1"/>
</dbReference>
<dbReference type="GO" id="GO:0006325">
    <property type="term" value="P:chromatin organization"/>
    <property type="evidence" value="ECO:0007669"/>
    <property type="project" value="UniProtKB-ARBA"/>
</dbReference>
<keyword evidence="4 10" id="KW-0547">Nucleotide-binding</keyword>
<organism evidence="17 18">
    <name type="scientific">Apis cerana cerana</name>
    <name type="common">Oriental honeybee</name>
    <dbReference type="NCBI Taxonomy" id="94128"/>
    <lineage>
        <taxon>Eukaryota</taxon>
        <taxon>Metazoa</taxon>
        <taxon>Ecdysozoa</taxon>
        <taxon>Arthropoda</taxon>
        <taxon>Hexapoda</taxon>
        <taxon>Insecta</taxon>
        <taxon>Pterygota</taxon>
        <taxon>Neoptera</taxon>
        <taxon>Endopterygota</taxon>
        <taxon>Hymenoptera</taxon>
        <taxon>Apocrita</taxon>
        <taxon>Aculeata</taxon>
        <taxon>Apoidea</taxon>
        <taxon>Anthophila</taxon>
        <taxon>Apidae</taxon>
        <taxon>Apis</taxon>
    </lineage>
</organism>
<dbReference type="GO" id="GO:0005524">
    <property type="term" value="F:ATP binding"/>
    <property type="evidence" value="ECO:0007669"/>
    <property type="project" value="UniProtKB-UniRule"/>
</dbReference>
<evidence type="ECO:0000256" key="9">
    <source>
        <dbReference type="PIRSR" id="PIRSR630616-1"/>
    </source>
</evidence>
<dbReference type="EMBL" id="KZ288308">
    <property type="protein sequence ID" value="PBC28700.1"/>
    <property type="molecule type" value="Genomic_DNA"/>
</dbReference>
<evidence type="ECO:0000256" key="11">
    <source>
        <dbReference type="PIRSR" id="PIRSR630616-3"/>
    </source>
</evidence>
<evidence type="ECO:0000256" key="13">
    <source>
        <dbReference type="RuleBase" id="RU000304"/>
    </source>
</evidence>
<dbReference type="InterPro" id="IPR017441">
    <property type="entry name" value="Protein_kinase_ATP_BS"/>
</dbReference>
<protein>
    <recommendedName>
        <fullName evidence="14">Aurora kinase</fullName>
        <ecNumber evidence="14">2.7.11.1</ecNumber>
    </recommendedName>
</protein>